<dbReference type="Gene3D" id="3.30.2020.30">
    <property type="match status" value="1"/>
</dbReference>
<dbReference type="RefSeq" id="WP_196270088.1">
    <property type="nucleotide sequence ID" value="NZ_JADQDO010000001.1"/>
</dbReference>
<comment type="caution">
    <text evidence="4">The sequence shown here is derived from an EMBL/GenBank/DDBJ whole genome shotgun (WGS) entry which is preliminary data.</text>
</comment>
<dbReference type="Proteomes" id="UP000599312">
    <property type="component" value="Unassembled WGS sequence"/>
</dbReference>
<proteinExistence type="predicted"/>
<keyword evidence="5" id="KW-1185">Reference proteome</keyword>
<accession>A0A931BJ18</accession>
<evidence type="ECO:0000256" key="1">
    <source>
        <dbReference type="ARBA" id="ARBA00022723"/>
    </source>
</evidence>
<evidence type="ECO:0000259" key="3">
    <source>
        <dbReference type="Pfam" id="PF06155"/>
    </source>
</evidence>
<feature type="domain" description="Gamma-butyrobetaine hydroxylase-like N-terminal" evidence="3">
    <location>
        <begin position="11"/>
        <end position="94"/>
    </location>
</feature>
<dbReference type="GO" id="GO:0046872">
    <property type="term" value="F:metal ion binding"/>
    <property type="evidence" value="ECO:0007669"/>
    <property type="project" value="UniProtKB-KW"/>
</dbReference>
<dbReference type="EMBL" id="JADQDO010000001">
    <property type="protein sequence ID" value="MBF9232111.1"/>
    <property type="molecule type" value="Genomic_DNA"/>
</dbReference>
<sequence length="120" mass="13631">MTSERWPTELRLAKDKRTLSIAFNDGTAFDLPAEYLRVTSPSAEVQGHSPAERKTVPGKRNVEIIGVEPVGNYAVKLVFDDMHDTGIFSWDYLHKLGIEHEEKWQSYLDDLAAKGLSRDR</sequence>
<dbReference type="PANTHER" id="PTHR35303">
    <property type="entry name" value="OS02G0197800 PROTEIN"/>
    <property type="match status" value="1"/>
</dbReference>
<keyword evidence="1" id="KW-0479">Metal-binding</keyword>
<reference evidence="4" key="1">
    <citation type="submission" date="2020-11" db="EMBL/GenBank/DDBJ databases">
        <authorList>
            <person name="Kim M.K."/>
        </authorList>
    </citation>
    <scope>NUCLEOTIDE SEQUENCE</scope>
    <source>
        <strain evidence="4">BT350</strain>
    </source>
</reference>
<dbReference type="AlphaFoldDB" id="A0A931BJ18"/>
<dbReference type="Pfam" id="PF06155">
    <property type="entry name" value="GBBH-like_N"/>
    <property type="match status" value="1"/>
</dbReference>
<dbReference type="PANTHER" id="PTHR35303:SF5">
    <property type="entry name" value="OS02G0197800 PROTEIN"/>
    <property type="match status" value="1"/>
</dbReference>
<name>A0A931BJ18_9HYPH</name>
<dbReference type="InterPro" id="IPR038492">
    <property type="entry name" value="GBBH-like_N_sf"/>
</dbReference>
<organism evidence="4 5">
    <name type="scientific">Microvirga alba</name>
    <dbReference type="NCBI Taxonomy" id="2791025"/>
    <lineage>
        <taxon>Bacteria</taxon>
        <taxon>Pseudomonadati</taxon>
        <taxon>Pseudomonadota</taxon>
        <taxon>Alphaproteobacteria</taxon>
        <taxon>Hyphomicrobiales</taxon>
        <taxon>Methylobacteriaceae</taxon>
        <taxon>Microvirga</taxon>
    </lineage>
</organism>
<protein>
    <submittedName>
        <fullName evidence="4">DUF971 domain-containing protein</fullName>
    </submittedName>
</protein>
<evidence type="ECO:0000313" key="4">
    <source>
        <dbReference type="EMBL" id="MBF9232111.1"/>
    </source>
</evidence>
<keyword evidence="2" id="KW-0408">Iron</keyword>
<dbReference type="InterPro" id="IPR010376">
    <property type="entry name" value="GBBH-like_N"/>
</dbReference>
<evidence type="ECO:0000256" key="2">
    <source>
        <dbReference type="ARBA" id="ARBA00023004"/>
    </source>
</evidence>
<evidence type="ECO:0000313" key="5">
    <source>
        <dbReference type="Proteomes" id="UP000599312"/>
    </source>
</evidence>
<gene>
    <name evidence="4" type="ORF">I2H38_01825</name>
</gene>